<organism evidence="2 3">
    <name type="scientific">Moraxella nonliquefaciens</name>
    <dbReference type="NCBI Taxonomy" id="478"/>
    <lineage>
        <taxon>Bacteria</taxon>
        <taxon>Pseudomonadati</taxon>
        <taxon>Pseudomonadota</taxon>
        <taxon>Gammaproteobacteria</taxon>
        <taxon>Moraxellales</taxon>
        <taxon>Moraxellaceae</taxon>
        <taxon>Moraxella</taxon>
    </lineage>
</organism>
<feature type="transmembrane region" description="Helical" evidence="1">
    <location>
        <begin position="156"/>
        <end position="180"/>
    </location>
</feature>
<keyword evidence="1" id="KW-0472">Membrane</keyword>
<keyword evidence="1" id="KW-1133">Transmembrane helix</keyword>
<protein>
    <recommendedName>
        <fullName evidence="4">YggT family protein</fullName>
    </recommendedName>
</protein>
<dbReference type="Proteomes" id="UP000092671">
    <property type="component" value="Unassembled WGS sequence"/>
</dbReference>
<evidence type="ECO:0008006" key="4">
    <source>
        <dbReference type="Google" id="ProtNLM"/>
    </source>
</evidence>
<feature type="transmembrane region" description="Helical" evidence="1">
    <location>
        <begin position="67"/>
        <end position="86"/>
    </location>
</feature>
<dbReference type="InterPro" id="IPR003425">
    <property type="entry name" value="CCB3/YggT"/>
</dbReference>
<dbReference type="GO" id="GO:0016020">
    <property type="term" value="C:membrane"/>
    <property type="evidence" value="ECO:0007669"/>
    <property type="project" value="InterPro"/>
</dbReference>
<dbReference type="EMBL" id="LZDN01000002">
    <property type="protein sequence ID" value="OBX51986.1"/>
    <property type="molecule type" value="Genomic_DNA"/>
</dbReference>
<gene>
    <name evidence="2" type="ORF">A9Z60_05345</name>
</gene>
<feature type="transmembrane region" description="Helical" evidence="1">
    <location>
        <begin position="93"/>
        <end position="108"/>
    </location>
</feature>
<sequence>MNEPITIIFNAVVNFALIICFLRFMFQFAEIDPKHPYAKVTYMLSAVVTLFGRIFPDLGKGRFSTSAAVLMLLLTFIKIAGMASILGRPMSPLVLFFSGSLTAILSLIDMFQYIVFASIILSWVIMLFQVMHPLIELIMQMAEPIIAPFRKITPNLGMLDFSVLVAILVLALLEIGIRIVGGNILSALM</sequence>
<evidence type="ECO:0000313" key="3">
    <source>
        <dbReference type="Proteomes" id="UP000092671"/>
    </source>
</evidence>
<feature type="transmembrane region" description="Helical" evidence="1">
    <location>
        <begin position="37"/>
        <end position="55"/>
    </location>
</feature>
<name>A0A1B8PLF9_MORNO</name>
<dbReference type="AlphaFoldDB" id="A0A1B8PLF9"/>
<accession>A0A1B8PLF9</accession>
<evidence type="ECO:0000313" key="2">
    <source>
        <dbReference type="EMBL" id="OBX51986.1"/>
    </source>
</evidence>
<dbReference type="OrthoDB" id="9806665at2"/>
<comment type="caution">
    <text evidence="2">The sequence shown here is derived from an EMBL/GenBank/DDBJ whole genome shotgun (WGS) entry which is preliminary data.</text>
</comment>
<feature type="transmembrane region" description="Helical" evidence="1">
    <location>
        <begin position="6"/>
        <end position="25"/>
    </location>
</feature>
<dbReference type="Pfam" id="PF02325">
    <property type="entry name" value="CCB3_YggT"/>
    <property type="match status" value="1"/>
</dbReference>
<proteinExistence type="predicted"/>
<feature type="transmembrane region" description="Helical" evidence="1">
    <location>
        <begin position="114"/>
        <end position="135"/>
    </location>
</feature>
<evidence type="ECO:0000256" key="1">
    <source>
        <dbReference type="SAM" id="Phobius"/>
    </source>
</evidence>
<reference evidence="2 3" key="1">
    <citation type="submission" date="2016-06" db="EMBL/GenBank/DDBJ databases">
        <title>Draft genome of Moraxella nonliquefaciens CCUG 60284.</title>
        <authorList>
            <person name="Salva-Serra F."/>
            <person name="Engstrom-Jakobsson H."/>
            <person name="Thorell K."/>
            <person name="Gonzales-Siles L."/>
            <person name="Karlsson R."/>
            <person name="Boulund F."/>
            <person name="Engstrand L."/>
            <person name="Kristiansson E."/>
            <person name="Moore E."/>
        </authorList>
    </citation>
    <scope>NUCLEOTIDE SEQUENCE [LARGE SCALE GENOMIC DNA]</scope>
    <source>
        <strain evidence="2 3">CCUG 60284</strain>
    </source>
</reference>
<keyword evidence="1" id="KW-0812">Transmembrane</keyword>